<dbReference type="PANTHER" id="PTHR44858:SF1">
    <property type="entry name" value="UDP-N-ACETYLGLUCOSAMINE--PEPTIDE N-ACETYLGLUCOSAMINYLTRANSFERASE SPINDLY-RELATED"/>
    <property type="match status" value="1"/>
</dbReference>
<evidence type="ECO:0000313" key="6">
    <source>
        <dbReference type="Proteomes" id="UP001295463"/>
    </source>
</evidence>
<proteinExistence type="predicted"/>
<feature type="signal peptide" evidence="4">
    <location>
        <begin position="1"/>
        <end position="20"/>
    </location>
</feature>
<protein>
    <submittedName>
        <fullName evidence="5">Tetratricopeptide repeat-containing protein</fullName>
    </submittedName>
</protein>
<dbReference type="Proteomes" id="UP001295463">
    <property type="component" value="Chromosome"/>
</dbReference>
<name>A0ABN8HMC2_9BACT</name>
<keyword evidence="2 3" id="KW-0802">TPR repeat</keyword>
<keyword evidence="6" id="KW-1185">Reference proteome</keyword>
<dbReference type="EMBL" id="OW150024">
    <property type="protein sequence ID" value="CAH2032185.1"/>
    <property type="molecule type" value="Genomic_DNA"/>
</dbReference>
<evidence type="ECO:0000256" key="4">
    <source>
        <dbReference type="SAM" id="SignalP"/>
    </source>
</evidence>
<dbReference type="InterPro" id="IPR050498">
    <property type="entry name" value="Ycf3"/>
</dbReference>
<evidence type="ECO:0000256" key="2">
    <source>
        <dbReference type="ARBA" id="ARBA00022803"/>
    </source>
</evidence>
<dbReference type="PANTHER" id="PTHR44858">
    <property type="entry name" value="TETRATRICOPEPTIDE REPEAT PROTEIN 6"/>
    <property type="match status" value="1"/>
</dbReference>
<evidence type="ECO:0000256" key="3">
    <source>
        <dbReference type="PROSITE-ProRule" id="PRU00339"/>
    </source>
</evidence>
<dbReference type="Pfam" id="PF13181">
    <property type="entry name" value="TPR_8"/>
    <property type="match status" value="1"/>
</dbReference>
<sequence>MKRILFCCLALSVLYLNGCASIVSSSARNVTITTEPDQATVEIVNQHDKISILKATTPHTLNMDASAGFFQPARYTVKLSKDGYIPMEKQLRAGLNGWYFGNVVFGGLLGILVIDPATGAMWKFYDGSVHAKLFKDTPEGRMAMAREVYNGREALQAQDYERVVDDTSRALAMYPEFLEGYINRSKAYDALGDRGRADADMQRVVGMQPATAQDLQMRGEFLAGRGQADRALADFSKALELDAGQAVSLFSRGQLHVLNKDMEKAQQDITAACQKGYSRACNFQF</sequence>
<dbReference type="InterPro" id="IPR011990">
    <property type="entry name" value="TPR-like_helical_dom_sf"/>
</dbReference>
<dbReference type="SUPFAM" id="SSF48452">
    <property type="entry name" value="TPR-like"/>
    <property type="match status" value="1"/>
</dbReference>
<reference evidence="5 6" key="1">
    <citation type="submission" date="2022-03" db="EMBL/GenBank/DDBJ databases">
        <authorList>
            <person name="Koch H."/>
        </authorList>
    </citation>
    <scope>NUCLEOTIDE SEQUENCE [LARGE SCALE GENOMIC DNA]</scope>
    <source>
        <strain evidence="5 6">G1</strain>
    </source>
</reference>
<dbReference type="InterPro" id="IPR019734">
    <property type="entry name" value="TPR_rpt"/>
</dbReference>
<dbReference type="PROSITE" id="PS50005">
    <property type="entry name" value="TPR"/>
    <property type="match status" value="1"/>
</dbReference>
<gene>
    <name evidence="5" type="ORF">GEAMG1_2349</name>
</gene>
<feature type="repeat" description="TPR" evidence="3">
    <location>
        <begin position="212"/>
        <end position="245"/>
    </location>
</feature>
<evidence type="ECO:0000313" key="5">
    <source>
        <dbReference type="EMBL" id="CAH2032185.1"/>
    </source>
</evidence>
<dbReference type="Gene3D" id="1.25.40.10">
    <property type="entry name" value="Tetratricopeptide repeat domain"/>
    <property type="match status" value="2"/>
</dbReference>
<keyword evidence="1" id="KW-0677">Repeat</keyword>
<evidence type="ECO:0000256" key="1">
    <source>
        <dbReference type="ARBA" id="ARBA00022737"/>
    </source>
</evidence>
<feature type="chain" id="PRO_5045354822" evidence="4">
    <location>
        <begin position="21"/>
        <end position="285"/>
    </location>
</feature>
<keyword evidence="4" id="KW-0732">Signal</keyword>
<organism evidence="5 6">
    <name type="scientific">Trichlorobacter ammonificans</name>
    <dbReference type="NCBI Taxonomy" id="2916410"/>
    <lineage>
        <taxon>Bacteria</taxon>
        <taxon>Pseudomonadati</taxon>
        <taxon>Thermodesulfobacteriota</taxon>
        <taxon>Desulfuromonadia</taxon>
        <taxon>Geobacterales</taxon>
        <taxon>Geobacteraceae</taxon>
        <taxon>Trichlorobacter</taxon>
    </lineage>
</organism>
<accession>A0ABN8HMC2</accession>
<dbReference type="RefSeq" id="WP_305732959.1">
    <property type="nucleotide sequence ID" value="NZ_OW150024.1"/>
</dbReference>